<gene>
    <name evidence="2" type="ORF">GDO81_001076</name>
</gene>
<keyword evidence="1" id="KW-1133">Transmembrane helix</keyword>
<feature type="transmembrane region" description="Helical" evidence="1">
    <location>
        <begin position="6"/>
        <end position="29"/>
    </location>
</feature>
<keyword evidence="1" id="KW-0472">Membrane</keyword>
<protein>
    <submittedName>
        <fullName evidence="2">Uncharacterized protein</fullName>
    </submittedName>
</protein>
<proteinExistence type="predicted"/>
<evidence type="ECO:0000313" key="2">
    <source>
        <dbReference type="EMBL" id="KAG8594109.1"/>
    </source>
</evidence>
<evidence type="ECO:0000313" key="3">
    <source>
        <dbReference type="Proteomes" id="UP000824782"/>
    </source>
</evidence>
<keyword evidence="3" id="KW-1185">Reference proteome</keyword>
<keyword evidence="1" id="KW-0812">Transmembrane</keyword>
<name>A0AAV7D9K8_ENGPU</name>
<organism evidence="2 3">
    <name type="scientific">Engystomops pustulosus</name>
    <name type="common">Tungara frog</name>
    <name type="synonym">Physalaemus pustulosus</name>
    <dbReference type="NCBI Taxonomy" id="76066"/>
    <lineage>
        <taxon>Eukaryota</taxon>
        <taxon>Metazoa</taxon>
        <taxon>Chordata</taxon>
        <taxon>Craniata</taxon>
        <taxon>Vertebrata</taxon>
        <taxon>Euteleostomi</taxon>
        <taxon>Amphibia</taxon>
        <taxon>Batrachia</taxon>
        <taxon>Anura</taxon>
        <taxon>Neobatrachia</taxon>
        <taxon>Hyloidea</taxon>
        <taxon>Leptodactylidae</taxon>
        <taxon>Leiuperinae</taxon>
        <taxon>Engystomops</taxon>
    </lineage>
</organism>
<comment type="caution">
    <text evidence="2">The sequence shown here is derived from an EMBL/GenBank/DDBJ whole genome shotgun (WGS) entry which is preliminary data.</text>
</comment>
<evidence type="ECO:0000256" key="1">
    <source>
        <dbReference type="SAM" id="Phobius"/>
    </source>
</evidence>
<dbReference type="Proteomes" id="UP000824782">
    <property type="component" value="Unassembled WGS sequence"/>
</dbReference>
<reference evidence="2" key="1">
    <citation type="thesis" date="2020" institute="ProQuest LLC" country="789 East Eisenhower Parkway, Ann Arbor, MI, USA">
        <title>Comparative Genomics and Chromosome Evolution.</title>
        <authorList>
            <person name="Mudd A.B."/>
        </authorList>
    </citation>
    <scope>NUCLEOTIDE SEQUENCE</scope>
    <source>
        <strain evidence="2">237g6f4</strain>
        <tissue evidence="2">Blood</tissue>
    </source>
</reference>
<dbReference type="EMBL" id="WNYA01000001">
    <property type="protein sequence ID" value="KAG8594109.1"/>
    <property type="molecule type" value="Genomic_DNA"/>
</dbReference>
<dbReference type="AlphaFoldDB" id="A0AAV7D9K8"/>
<sequence>MLDISCFSYFVSSHHFVFVFQILTSWHLVHENMKYRRQLHLKMTYFSYPSCLQSKAAHHSFKHMLIGTTPPHAVSLRHTRQCFN</sequence>
<accession>A0AAV7D9K8</accession>